<dbReference type="EMBL" id="JAUOPJ010000020">
    <property type="protein sequence ID" value="MDO6458845.1"/>
    <property type="molecule type" value="Genomic_DNA"/>
</dbReference>
<dbReference type="Pfam" id="PF09550">
    <property type="entry name" value="Phage_TAC_6"/>
    <property type="match status" value="1"/>
</dbReference>
<accession>A0AAW7XY00</accession>
<organism evidence="1 2">
    <name type="scientific">Celeribacter halophilus</name>
    <dbReference type="NCBI Taxonomy" id="576117"/>
    <lineage>
        <taxon>Bacteria</taxon>
        <taxon>Pseudomonadati</taxon>
        <taxon>Pseudomonadota</taxon>
        <taxon>Alphaproteobacteria</taxon>
        <taxon>Rhodobacterales</taxon>
        <taxon>Roseobacteraceae</taxon>
        <taxon>Celeribacter</taxon>
    </lineage>
</organism>
<dbReference type="RefSeq" id="WP_303480869.1">
    <property type="nucleotide sequence ID" value="NZ_JAUOPJ010000020.1"/>
</dbReference>
<evidence type="ECO:0000313" key="2">
    <source>
        <dbReference type="Proteomes" id="UP001169823"/>
    </source>
</evidence>
<dbReference type="AlphaFoldDB" id="A0AAW7XY00"/>
<dbReference type="NCBIfam" id="TIGR02216">
    <property type="entry name" value="phage_TIGR02216"/>
    <property type="match status" value="1"/>
</dbReference>
<protein>
    <submittedName>
        <fullName evidence="1">Phage tail assembly chaperone</fullName>
    </submittedName>
</protein>
<sequence>MSMISEQGGFQWPALMRLGIKGLGLKPAEFWALTPAELLLLLGAGSGTAPMGRARLEELARAFPDAQAGDGELKGQDNVLCAE</sequence>
<dbReference type="InterPro" id="IPR019056">
    <property type="entry name" value="Phage_TAC_6"/>
</dbReference>
<dbReference type="InterPro" id="IPR011739">
    <property type="entry name" value="GTA_rcc01693"/>
</dbReference>
<gene>
    <name evidence="1" type="ORF">Q4494_17315</name>
</gene>
<dbReference type="Proteomes" id="UP001169823">
    <property type="component" value="Unassembled WGS sequence"/>
</dbReference>
<reference evidence="1" key="1">
    <citation type="submission" date="2023-07" db="EMBL/GenBank/DDBJ databases">
        <title>Genome content predicts the carbon catabolic preferences of heterotrophic bacteria.</title>
        <authorList>
            <person name="Gralka M."/>
        </authorList>
    </citation>
    <scope>NUCLEOTIDE SEQUENCE</scope>
    <source>
        <strain evidence="1">I2M02</strain>
    </source>
</reference>
<proteinExistence type="predicted"/>
<evidence type="ECO:0000313" key="1">
    <source>
        <dbReference type="EMBL" id="MDO6458845.1"/>
    </source>
</evidence>
<name>A0AAW7XY00_9RHOB</name>
<comment type="caution">
    <text evidence="1">The sequence shown here is derived from an EMBL/GenBank/DDBJ whole genome shotgun (WGS) entry which is preliminary data.</text>
</comment>